<gene>
    <name evidence="1" type="ORF">DHETER_LOCUS4846</name>
</gene>
<keyword evidence="2" id="KW-1185">Reference proteome</keyword>
<comment type="caution">
    <text evidence="1">The sequence shown here is derived from an EMBL/GenBank/DDBJ whole genome shotgun (WGS) entry which is preliminary data.</text>
</comment>
<evidence type="ECO:0000313" key="2">
    <source>
        <dbReference type="Proteomes" id="UP000789702"/>
    </source>
</evidence>
<name>A0ACA9LRL3_9GLOM</name>
<protein>
    <submittedName>
        <fullName evidence="1">3521_t:CDS:1</fullName>
    </submittedName>
</protein>
<accession>A0ACA9LRL3</accession>
<dbReference type="Proteomes" id="UP000789702">
    <property type="component" value="Unassembled WGS sequence"/>
</dbReference>
<evidence type="ECO:0000313" key="1">
    <source>
        <dbReference type="EMBL" id="CAG8541983.1"/>
    </source>
</evidence>
<proteinExistence type="predicted"/>
<feature type="non-terminal residue" evidence="1">
    <location>
        <position position="1"/>
    </location>
</feature>
<organism evidence="1 2">
    <name type="scientific">Dentiscutata heterogama</name>
    <dbReference type="NCBI Taxonomy" id="1316150"/>
    <lineage>
        <taxon>Eukaryota</taxon>
        <taxon>Fungi</taxon>
        <taxon>Fungi incertae sedis</taxon>
        <taxon>Mucoromycota</taxon>
        <taxon>Glomeromycotina</taxon>
        <taxon>Glomeromycetes</taxon>
        <taxon>Diversisporales</taxon>
        <taxon>Gigasporaceae</taxon>
        <taxon>Dentiscutata</taxon>
    </lineage>
</organism>
<reference evidence="1" key="1">
    <citation type="submission" date="2021-06" db="EMBL/GenBank/DDBJ databases">
        <authorList>
            <person name="Kallberg Y."/>
            <person name="Tangrot J."/>
            <person name="Rosling A."/>
        </authorList>
    </citation>
    <scope>NUCLEOTIDE SEQUENCE</scope>
    <source>
        <strain evidence="1">IL203A</strain>
    </source>
</reference>
<sequence>YYEDDTRWWWTISNNYKDNATSKNHNSDSIYTYNSLYQYDHIIFNITSNLTLSNINPSLVNYLIINFTKLNFQGSDIPAWSKQNANPISGGHLVLIEFSIRLKNIYTSRLFSIDAHETEAYVDVEI</sequence>
<dbReference type="EMBL" id="CAJVPU010005033">
    <property type="protein sequence ID" value="CAG8541983.1"/>
    <property type="molecule type" value="Genomic_DNA"/>
</dbReference>